<keyword evidence="3" id="KW-0012">Acyltransferase</keyword>
<accession>A0AAP0GK19</accession>
<proteinExistence type="inferred from homology"/>
<comment type="caution">
    <text evidence="4">The sequence shown here is derived from an EMBL/GenBank/DDBJ whole genome shotgun (WGS) entry which is preliminary data.</text>
</comment>
<dbReference type="EMBL" id="JBCNJP010000027">
    <property type="protein sequence ID" value="KAK9052231.1"/>
    <property type="molecule type" value="Genomic_DNA"/>
</dbReference>
<evidence type="ECO:0000313" key="5">
    <source>
        <dbReference type="Proteomes" id="UP001408789"/>
    </source>
</evidence>
<evidence type="ECO:0000256" key="2">
    <source>
        <dbReference type="ARBA" id="ARBA00022679"/>
    </source>
</evidence>
<sequence length="433" mass="48584">MMMNQIMAKFQRFEKIRKLHTIISKETIKPSSPTPPHLKTHHLSMIDHLTPNVHMPWVFFYKNYTKGDINILKKSLSQCVTHYYPFAGRLLGPDATHIDCNDEGVEFVEASIDSRIDDFIFKKDQDETFDQLIPNALGCAVNKTSANMVAVQLSYFTCGGAALAVSVSHKAGDGFTMGSFVNDWSILTRGGSPIIHGFFPSTMSNFKIPEFLLVEGPKVKCVTRKYVFPNSKLNELKNKINTMGTSPMNPTRVESLTSLLFKRAEAAATAKSGSLQPSRLVHMVNLRGTNNANFPKLALGNFFACVGAKIKDSGEINLNEVITSLRNERVELQGVSEVEEAGKTLVDAWREIVDDQNRAYTFSSLCRFPFYQVDFGWGKPERVMLRSEIMGTNFLMFMDTPSGDGIEATVQLEEEEMSIFQNDKELHAYTQDI</sequence>
<comment type="similarity">
    <text evidence="1">Belongs to the plant acyltransferase family.</text>
</comment>
<organism evidence="4 5">
    <name type="scientific">Deinandra increscens subsp. villosa</name>
    <dbReference type="NCBI Taxonomy" id="3103831"/>
    <lineage>
        <taxon>Eukaryota</taxon>
        <taxon>Viridiplantae</taxon>
        <taxon>Streptophyta</taxon>
        <taxon>Embryophyta</taxon>
        <taxon>Tracheophyta</taxon>
        <taxon>Spermatophyta</taxon>
        <taxon>Magnoliopsida</taxon>
        <taxon>eudicotyledons</taxon>
        <taxon>Gunneridae</taxon>
        <taxon>Pentapetalae</taxon>
        <taxon>asterids</taxon>
        <taxon>campanulids</taxon>
        <taxon>Asterales</taxon>
        <taxon>Asteraceae</taxon>
        <taxon>Asteroideae</taxon>
        <taxon>Heliantheae alliance</taxon>
        <taxon>Madieae</taxon>
        <taxon>Madiinae</taxon>
        <taxon>Deinandra</taxon>
    </lineage>
</organism>
<dbReference type="Proteomes" id="UP001408789">
    <property type="component" value="Unassembled WGS sequence"/>
</dbReference>
<evidence type="ECO:0000313" key="4">
    <source>
        <dbReference type="EMBL" id="KAK9052231.1"/>
    </source>
</evidence>
<dbReference type="Pfam" id="PF02458">
    <property type="entry name" value="Transferase"/>
    <property type="match status" value="1"/>
</dbReference>
<dbReference type="InterPro" id="IPR023213">
    <property type="entry name" value="CAT-like_dom_sf"/>
</dbReference>
<evidence type="ECO:0000256" key="3">
    <source>
        <dbReference type="ARBA" id="ARBA00023315"/>
    </source>
</evidence>
<dbReference type="PANTHER" id="PTHR31623:SF92">
    <property type="entry name" value="VINORINE SYNTHASE"/>
    <property type="match status" value="1"/>
</dbReference>
<keyword evidence="2" id="KW-0808">Transferase</keyword>
<dbReference type="AlphaFoldDB" id="A0AAP0GK19"/>
<dbReference type="GO" id="GO:0016746">
    <property type="term" value="F:acyltransferase activity"/>
    <property type="evidence" value="ECO:0007669"/>
    <property type="project" value="UniProtKB-KW"/>
</dbReference>
<keyword evidence="5" id="KW-1185">Reference proteome</keyword>
<gene>
    <name evidence="4" type="ORF">SSX86_028859</name>
</gene>
<dbReference type="Gene3D" id="3.30.559.10">
    <property type="entry name" value="Chloramphenicol acetyltransferase-like domain"/>
    <property type="match status" value="2"/>
</dbReference>
<protein>
    <submittedName>
        <fullName evidence="4">Uncharacterized protein</fullName>
    </submittedName>
</protein>
<evidence type="ECO:0000256" key="1">
    <source>
        <dbReference type="ARBA" id="ARBA00009861"/>
    </source>
</evidence>
<name>A0AAP0GK19_9ASTR</name>
<reference evidence="4 5" key="1">
    <citation type="submission" date="2024-04" db="EMBL/GenBank/DDBJ databases">
        <title>The reference genome of an endangered Asteraceae, Deinandra increscens subsp. villosa, native to the Central Coast of California.</title>
        <authorList>
            <person name="Guilliams M."/>
            <person name="Hasenstab-Lehman K."/>
            <person name="Meyer R."/>
            <person name="Mcevoy S."/>
        </authorList>
    </citation>
    <scope>NUCLEOTIDE SEQUENCE [LARGE SCALE GENOMIC DNA]</scope>
    <source>
        <tissue evidence="4">Leaf</tissue>
    </source>
</reference>
<dbReference type="PANTHER" id="PTHR31623">
    <property type="entry name" value="F21J9.9"/>
    <property type="match status" value="1"/>
</dbReference>